<dbReference type="Proteomes" id="UP000695022">
    <property type="component" value="Unplaced"/>
</dbReference>
<feature type="region of interest" description="Disordered" evidence="1">
    <location>
        <begin position="168"/>
        <end position="234"/>
    </location>
</feature>
<sequence length="419" mass="43824">MIHFGALTDNSADSGLATDRKPASSSSSSSSSSALASSDDDDDDDSDGDVISLLNVDLAAHHPTEGAHEAEANLTPLGGETVARRECGVSNDDDDRRHGDSFHDISIYGGIGGAGGADWWSSAAVGVAGAPTNDVAEELSSKSRPTDVGSSAAKSPIVPLIDLTGAAHESGTVVPPTSNRSLPSAPHGGASSASQTATSDHPSASTEQSNRAAREAGGATIASRTTEDRDDSCERRTLGTWRHLTAAKRDTQIRANSRPPIQICIKDVETGDAVNISILPPPDGATCVVRETEHMRADVQQKTGETGGGGKPTTRQHTRSKASFADRGVLMQDFFTGGEQMEASLRAIRQSTLTPASVPDLKRDSRTKRTAARELSEDVELPLPSRASAALSHPPPQARQVRSKPRVFPSAFSPFDHIS</sequence>
<name>A0ABM1E9W7_PRICU</name>
<feature type="compositionally biased region" description="Acidic residues" evidence="1">
    <location>
        <begin position="38"/>
        <end position="48"/>
    </location>
</feature>
<accession>A0ABM1E9W7</accession>
<reference evidence="3" key="1">
    <citation type="submission" date="2025-08" db="UniProtKB">
        <authorList>
            <consortium name="RefSeq"/>
        </authorList>
    </citation>
    <scope>IDENTIFICATION</scope>
</reference>
<evidence type="ECO:0000313" key="3">
    <source>
        <dbReference type="RefSeq" id="XP_014668988.1"/>
    </source>
</evidence>
<feature type="region of interest" description="Disordered" evidence="1">
    <location>
        <begin position="301"/>
        <end position="323"/>
    </location>
</feature>
<proteinExistence type="predicted"/>
<gene>
    <name evidence="3" type="primary">LOC106810218</name>
</gene>
<organism evidence="2 3">
    <name type="scientific">Priapulus caudatus</name>
    <name type="common">Priapulid worm</name>
    <dbReference type="NCBI Taxonomy" id="37621"/>
    <lineage>
        <taxon>Eukaryota</taxon>
        <taxon>Metazoa</taxon>
        <taxon>Ecdysozoa</taxon>
        <taxon>Scalidophora</taxon>
        <taxon>Priapulida</taxon>
        <taxon>Priapulimorpha</taxon>
        <taxon>Priapulimorphida</taxon>
        <taxon>Priapulidae</taxon>
        <taxon>Priapulus</taxon>
    </lineage>
</organism>
<keyword evidence="2" id="KW-1185">Reference proteome</keyword>
<feature type="compositionally biased region" description="Basic and acidic residues" evidence="1">
    <location>
        <begin position="62"/>
        <end position="71"/>
    </location>
</feature>
<feature type="region of interest" description="Disordered" evidence="1">
    <location>
        <begin position="62"/>
        <end position="102"/>
    </location>
</feature>
<feature type="region of interest" description="Disordered" evidence="1">
    <location>
        <begin position="133"/>
        <end position="154"/>
    </location>
</feature>
<feature type="region of interest" description="Disordered" evidence="1">
    <location>
        <begin position="1"/>
        <end position="50"/>
    </location>
</feature>
<dbReference type="RefSeq" id="XP_014668988.1">
    <property type="nucleotide sequence ID" value="XM_014813502.1"/>
</dbReference>
<feature type="compositionally biased region" description="Low complexity" evidence="1">
    <location>
        <begin position="23"/>
        <end position="37"/>
    </location>
</feature>
<feature type="compositionally biased region" description="Polar residues" evidence="1">
    <location>
        <begin position="200"/>
        <end position="211"/>
    </location>
</feature>
<dbReference type="GeneID" id="106810218"/>
<feature type="region of interest" description="Disordered" evidence="1">
    <location>
        <begin position="356"/>
        <end position="419"/>
    </location>
</feature>
<protein>
    <submittedName>
        <fullName evidence="3">Uncharacterized protein LOC106810218</fullName>
    </submittedName>
</protein>
<evidence type="ECO:0000313" key="2">
    <source>
        <dbReference type="Proteomes" id="UP000695022"/>
    </source>
</evidence>
<feature type="compositionally biased region" description="Low complexity" evidence="1">
    <location>
        <begin position="181"/>
        <end position="199"/>
    </location>
</feature>
<evidence type="ECO:0000256" key="1">
    <source>
        <dbReference type="SAM" id="MobiDB-lite"/>
    </source>
</evidence>